<dbReference type="Pfam" id="PF00941">
    <property type="entry name" value="FAD_binding_5"/>
    <property type="match status" value="1"/>
</dbReference>
<accession>A0A6N8IYI0</accession>
<gene>
    <name evidence="5" type="ORF">GON04_19460</name>
</gene>
<dbReference type="InterPro" id="IPR016166">
    <property type="entry name" value="FAD-bd_PCMH"/>
</dbReference>
<dbReference type="Pfam" id="PF03450">
    <property type="entry name" value="CO_deh_flav_C"/>
    <property type="match status" value="1"/>
</dbReference>
<name>A0A6N8IYI0_9BURK</name>
<dbReference type="PANTHER" id="PTHR42659">
    <property type="entry name" value="XANTHINE DEHYDROGENASE SUBUNIT C-RELATED"/>
    <property type="match status" value="1"/>
</dbReference>
<dbReference type="InterPro" id="IPR051312">
    <property type="entry name" value="Diverse_Substr_Oxidored"/>
</dbReference>
<dbReference type="Proteomes" id="UP000469385">
    <property type="component" value="Unassembled WGS sequence"/>
</dbReference>
<evidence type="ECO:0000313" key="5">
    <source>
        <dbReference type="EMBL" id="MVQ31645.1"/>
    </source>
</evidence>
<keyword evidence="6" id="KW-1185">Reference proteome</keyword>
<organism evidence="5 6">
    <name type="scientific">Ramlibacter pinisoli</name>
    <dbReference type="NCBI Taxonomy" id="2682844"/>
    <lineage>
        <taxon>Bacteria</taxon>
        <taxon>Pseudomonadati</taxon>
        <taxon>Pseudomonadota</taxon>
        <taxon>Betaproteobacteria</taxon>
        <taxon>Burkholderiales</taxon>
        <taxon>Comamonadaceae</taxon>
        <taxon>Ramlibacter</taxon>
    </lineage>
</organism>
<protein>
    <submittedName>
        <fullName evidence="5">Xanthine dehydrogenase family protein subunit M</fullName>
    </submittedName>
</protein>
<dbReference type="Gene3D" id="3.30.390.50">
    <property type="entry name" value="CO dehydrogenase flavoprotein, C-terminal domain"/>
    <property type="match status" value="1"/>
</dbReference>
<evidence type="ECO:0000256" key="1">
    <source>
        <dbReference type="ARBA" id="ARBA00022630"/>
    </source>
</evidence>
<feature type="domain" description="FAD-binding PCMH-type" evidence="4">
    <location>
        <begin position="1"/>
        <end position="177"/>
    </location>
</feature>
<dbReference type="GO" id="GO:0016491">
    <property type="term" value="F:oxidoreductase activity"/>
    <property type="evidence" value="ECO:0007669"/>
    <property type="project" value="UniProtKB-KW"/>
</dbReference>
<comment type="caution">
    <text evidence="5">The sequence shown here is derived from an EMBL/GenBank/DDBJ whole genome shotgun (WGS) entry which is preliminary data.</text>
</comment>
<keyword evidence="3" id="KW-0560">Oxidoreductase</keyword>
<dbReference type="EMBL" id="WSEL01000009">
    <property type="protein sequence ID" value="MVQ31645.1"/>
    <property type="molecule type" value="Genomic_DNA"/>
</dbReference>
<dbReference type="RefSeq" id="WP_157399672.1">
    <property type="nucleotide sequence ID" value="NZ_WSEL01000009.1"/>
</dbReference>
<dbReference type="Gene3D" id="3.30.43.10">
    <property type="entry name" value="Uridine Diphospho-n-acetylenolpyruvylglucosamine Reductase, domain 2"/>
    <property type="match status" value="1"/>
</dbReference>
<dbReference type="SMART" id="SM01092">
    <property type="entry name" value="CO_deh_flav_C"/>
    <property type="match status" value="1"/>
</dbReference>
<dbReference type="InterPro" id="IPR016167">
    <property type="entry name" value="FAD-bd_PCMH_sub1"/>
</dbReference>
<dbReference type="AlphaFoldDB" id="A0A6N8IYI0"/>
<dbReference type="Gene3D" id="3.30.465.10">
    <property type="match status" value="1"/>
</dbReference>
<dbReference type="GO" id="GO:0071949">
    <property type="term" value="F:FAD binding"/>
    <property type="evidence" value="ECO:0007669"/>
    <property type="project" value="InterPro"/>
</dbReference>
<keyword evidence="1" id="KW-0285">Flavoprotein</keyword>
<dbReference type="InterPro" id="IPR016169">
    <property type="entry name" value="FAD-bd_PCMH_sub2"/>
</dbReference>
<dbReference type="FunFam" id="3.30.465.10:FF:000017">
    <property type="entry name" value="Xanthine dehydrogenase, FAD binding subunit"/>
    <property type="match status" value="1"/>
</dbReference>
<proteinExistence type="predicted"/>
<dbReference type="InterPro" id="IPR036683">
    <property type="entry name" value="CO_DH_flav_C_dom_sf"/>
</dbReference>
<evidence type="ECO:0000259" key="4">
    <source>
        <dbReference type="PROSITE" id="PS51387"/>
    </source>
</evidence>
<dbReference type="InterPro" id="IPR036318">
    <property type="entry name" value="FAD-bd_PCMH-like_sf"/>
</dbReference>
<keyword evidence="2" id="KW-0274">FAD</keyword>
<dbReference type="SUPFAM" id="SSF55447">
    <property type="entry name" value="CO dehydrogenase flavoprotein C-terminal domain-like"/>
    <property type="match status" value="1"/>
</dbReference>
<reference evidence="5 6" key="1">
    <citation type="submission" date="2019-12" db="EMBL/GenBank/DDBJ databases">
        <authorList>
            <person name="Huq M.A."/>
        </authorList>
    </citation>
    <scope>NUCLEOTIDE SEQUENCE [LARGE SCALE GENOMIC DNA]</scope>
    <source>
        <strain evidence="5 6">MAH-25</strain>
    </source>
</reference>
<dbReference type="PROSITE" id="PS51387">
    <property type="entry name" value="FAD_PCMH"/>
    <property type="match status" value="1"/>
</dbReference>
<evidence type="ECO:0000313" key="6">
    <source>
        <dbReference type="Proteomes" id="UP000469385"/>
    </source>
</evidence>
<sequence>MFPAGFDYHAPNSLAEAVQLMGNLGPDAKVLAGGHSLLPMMKLRFAQPSHLVDLRRIAELRGIRQVGDEIHIGAMTTEHELLHSPLLADKVPLLVEGAGWIADPQVRYKGTIGGDISHGDPGNDHPALMLALDASFVLRGAQGERTVKADGFFLGVYSTQLEPGEILTQVRVPIPAPGTGWSYQKLKRKTGDFATAAAAVLLQMKGGNVATVSIALTNAGPTALKASGAEASLLGKPLDEAALDEAARQAMAICEPTPDLRGDVAYKVAMAGEMTRRALQAAHARTGQA</sequence>
<evidence type="ECO:0000256" key="3">
    <source>
        <dbReference type="ARBA" id="ARBA00023002"/>
    </source>
</evidence>
<dbReference type="PANTHER" id="PTHR42659:SF2">
    <property type="entry name" value="XANTHINE DEHYDROGENASE SUBUNIT C-RELATED"/>
    <property type="match status" value="1"/>
</dbReference>
<dbReference type="InterPro" id="IPR002346">
    <property type="entry name" value="Mopterin_DH_FAD-bd"/>
</dbReference>
<dbReference type="SUPFAM" id="SSF56176">
    <property type="entry name" value="FAD-binding/transporter-associated domain-like"/>
    <property type="match status" value="1"/>
</dbReference>
<dbReference type="InterPro" id="IPR005107">
    <property type="entry name" value="CO_DH_flav_C"/>
</dbReference>
<evidence type="ECO:0000256" key="2">
    <source>
        <dbReference type="ARBA" id="ARBA00022827"/>
    </source>
</evidence>